<reference evidence="1 2" key="1">
    <citation type="submission" date="2018-11" db="EMBL/GenBank/DDBJ databases">
        <authorList>
            <consortium name="Pathogen Informatics"/>
        </authorList>
    </citation>
    <scope>NUCLEOTIDE SEQUENCE [LARGE SCALE GENOMIC DNA]</scope>
    <source>
        <strain evidence="1 2">Zambia</strain>
    </source>
</reference>
<evidence type="ECO:0000313" key="2">
    <source>
        <dbReference type="Proteomes" id="UP000277204"/>
    </source>
</evidence>
<keyword evidence="2" id="KW-1185">Reference proteome</keyword>
<proteinExistence type="predicted"/>
<gene>
    <name evidence="1" type="ORF">SMRZ_LOCUS15587</name>
</gene>
<dbReference type="EMBL" id="UZAI01016963">
    <property type="protein sequence ID" value="VDP18666.1"/>
    <property type="molecule type" value="Genomic_DNA"/>
</dbReference>
<accession>A0A183MHR2</accession>
<dbReference type="Proteomes" id="UP000277204">
    <property type="component" value="Unassembled WGS sequence"/>
</dbReference>
<sequence>MQMKTTGVEVVSASVDLNIHKGKGEILKYNTENTNQITLDGETLEDVESFICLRSITDQQGGSDADVNKTISKARAASLHVKNMWNSKQLSVNQYQNHNLLYKRQDSSAVRS</sequence>
<dbReference type="AlphaFoldDB" id="A0A183MHR2"/>
<name>A0A183MHR2_9TREM</name>
<protein>
    <submittedName>
        <fullName evidence="1">Uncharacterized protein</fullName>
    </submittedName>
</protein>
<organism evidence="1 2">
    <name type="scientific">Schistosoma margrebowiei</name>
    <dbReference type="NCBI Taxonomy" id="48269"/>
    <lineage>
        <taxon>Eukaryota</taxon>
        <taxon>Metazoa</taxon>
        <taxon>Spiralia</taxon>
        <taxon>Lophotrochozoa</taxon>
        <taxon>Platyhelminthes</taxon>
        <taxon>Trematoda</taxon>
        <taxon>Digenea</taxon>
        <taxon>Strigeidida</taxon>
        <taxon>Schistosomatoidea</taxon>
        <taxon>Schistosomatidae</taxon>
        <taxon>Schistosoma</taxon>
    </lineage>
</organism>
<evidence type="ECO:0000313" key="1">
    <source>
        <dbReference type="EMBL" id="VDP18666.1"/>
    </source>
</evidence>